<reference evidence="6 7" key="1">
    <citation type="journal article" date="2007" name="Nature">
        <title>Evolution of genes and genomes on the Drosophila phylogeny.</title>
        <authorList>
            <consortium name="Drosophila 12 Genomes Consortium"/>
            <person name="Clark A.G."/>
            <person name="Eisen M.B."/>
            <person name="Smith D.R."/>
            <person name="Bergman C.M."/>
            <person name="Oliver B."/>
            <person name="Markow T.A."/>
            <person name="Kaufman T.C."/>
            <person name="Kellis M."/>
            <person name="Gelbart W."/>
            <person name="Iyer V.N."/>
            <person name="Pollard D.A."/>
            <person name="Sackton T.B."/>
            <person name="Larracuente A.M."/>
            <person name="Singh N.D."/>
            <person name="Abad J.P."/>
            <person name="Abt D.N."/>
            <person name="Adryan B."/>
            <person name="Aguade M."/>
            <person name="Akashi H."/>
            <person name="Anderson W.W."/>
            <person name="Aquadro C.F."/>
            <person name="Ardell D.H."/>
            <person name="Arguello R."/>
            <person name="Artieri C.G."/>
            <person name="Barbash D.A."/>
            <person name="Barker D."/>
            <person name="Barsanti P."/>
            <person name="Batterham P."/>
            <person name="Batzoglou S."/>
            <person name="Begun D."/>
            <person name="Bhutkar A."/>
            <person name="Blanco E."/>
            <person name="Bosak S.A."/>
            <person name="Bradley R.K."/>
            <person name="Brand A.D."/>
            <person name="Brent M.R."/>
            <person name="Brooks A.N."/>
            <person name="Brown R.H."/>
            <person name="Butlin R.K."/>
            <person name="Caggese C."/>
            <person name="Calvi B.R."/>
            <person name="Bernardo de Carvalho A."/>
            <person name="Caspi A."/>
            <person name="Castrezana S."/>
            <person name="Celniker S.E."/>
            <person name="Chang J.L."/>
            <person name="Chapple C."/>
            <person name="Chatterji S."/>
            <person name="Chinwalla A."/>
            <person name="Civetta A."/>
            <person name="Clifton S.W."/>
            <person name="Comeron J.M."/>
            <person name="Costello J.C."/>
            <person name="Coyne J.A."/>
            <person name="Daub J."/>
            <person name="David R.G."/>
            <person name="Delcher A.L."/>
            <person name="Delehaunty K."/>
            <person name="Do C.B."/>
            <person name="Ebling H."/>
            <person name="Edwards K."/>
            <person name="Eickbush T."/>
            <person name="Evans J.D."/>
            <person name="Filipski A."/>
            <person name="Findeiss S."/>
            <person name="Freyhult E."/>
            <person name="Fulton L."/>
            <person name="Fulton R."/>
            <person name="Garcia A.C."/>
            <person name="Gardiner A."/>
            <person name="Garfield D.A."/>
            <person name="Garvin B.E."/>
            <person name="Gibson G."/>
            <person name="Gilbert D."/>
            <person name="Gnerre S."/>
            <person name="Godfrey J."/>
            <person name="Good R."/>
            <person name="Gotea V."/>
            <person name="Gravely B."/>
            <person name="Greenberg A.J."/>
            <person name="Griffiths-Jones S."/>
            <person name="Gross S."/>
            <person name="Guigo R."/>
            <person name="Gustafson E.A."/>
            <person name="Haerty W."/>
            <person name="Hahn M.W."/>
            <person name="Halligan D.L."/>
            <person name="Halpern A.L."/>
            <person name="Halter G.M."/>
            <person name="Han M.V."/>
            <person name="Heger A."/>
            <person name="Hillier L."/>
            <person name="Hinrichs A.S."/>
            <person name="Holmes I."/>
            <person name="Hoskins R.A."/>
            <person name="Hubisz M.J."/>
            <person name="Hultmark D."/>
            <person name="Huntley M.A."/>
            <person name="Jaffe D.B."/>
            <person name="Jagadeeshan S."/>
            <person name="Jeck W.R."/>
            <person name="Johnson J."/>
            <person name="Jones C.D."/>
            <person name="Jordan W.C."/>
            <person name="Karpen G.H."/>
            <person name="Kataoka E."/>
            <person name="Keightley P.D."/>
            <person name="Kheradpour P."/>
            <person name="Kirkness E.F."/>
            <person name="Koerich L.B."/>
            <person name="Kristiansen K."/>
            <person name="Kudrna D."/>
            <person name="Kulathinal R.J."/>
            <person name="Kumar S."/>
            <person name="Kwok R."/>
            <person name="Lander E."/>
            <person name="Langley C.H."/>
            <person name="Lapoint R."/>
            <person name="Lazzaro B.P."/>
            <person name="Lee S.J."/>
            <person name="Levesque L."/>
            <person name="Li R."/>
            <person name="Lin C.F."/>
            <person name="Lin M.F."/>
            <person name="Lindblad-Toh K."/>
            <person name="Llopart A."/>
            <person name="Long M."/>
            <person name="Low L."/>
            <person name="Lozovsky E."/>
            <person name="Lu J."/>
            <person name="Luo M."/>
            <person name="Machado C.A."/>
            <person name="Makalowski W."/>
            <person name="Marzo M."/>
            <person name="Matsuda M."/>
            <person name="Matzkin L."/>
            <person name="McAllister B."/>
            <person name="McBride C.S."/>
            <person name="McKernan B."/>
            <person name="McKernan K."/>
            <person name="Mendez-Lago M."/>
            <person name="Minx P."/>
            <person name="Mollenhauer M.U."/>
            <person name="Montooth K."/>
            <person name="Mount S.M."/>
            <person name="Mu X."/>
            <person name="Myers E."/>
            <person name="Negre B."/>
            <person name="Newfeld S."/>
            <person name="Nielsen R."/>
            <person name="Noor M.A."/>
            <person name="O'Grady P."/>
            <person name="Pachter L."/>
            <person name="Papaceit M."/>
            <person name="Parisi M.J."/>
            <person name="Parisi M."/>
            <person name="Parts L."/>
            <person name="Pedersen J.S."/>
            <person name="Pesole G."/>
            <person name="Phillippy A.M."/>
            <person name="Ponting C.P."/>
            <person name="Pop M."/>
            <person name="Porcelli D."/>
            <person name="Powell J.R."/>
            <person name="Prohaska S."/>
            <person name="Pruitt K."/>
            <person name="Puig M."/>
            <person name="Quesneville H."/>
            <person name="Ram K.R."/>
            <person name="Rand D."/>
            <person name="Rasmussen M.D."/>
            <person name="Reed L.K."/>
            <person name="Reenan R."/>
            <person name="Reily A."/>
            <person name="Remington K.A."/>
            <person name="Rieger T.T."/>
            <person name="Ritchie M.G."/>
            <person name="Robin C."/>
            <person name="Rogers Y.H."/>
            <person name="Rohde C."/>
            <person name="Rozas J."/>
            <person name="Rubenfield M.J."/>
            <person name="Ruiz A."/>
            <person name="Russo S."/>
            <person name="Salzberg S.L."/>
            <person name="Sanchez-Gracia A."/>
            <person name="Saranga D.J."/>
            <person name="Sato H."/>
            <person name="Schaeffer S.W."/>
            <person name="Schatz M.C."/>
            <person name="Schlenke T."/>
            <person name="Schwartz R."/>
            <person name="Segarra C."/>
            <person name="Singh R.S."/>
            <person name="Sirot L."/>
            <person name="Sirota M."/>
            <person name="Sisneros N.B."/>
            <person name="Smith C.D."/>
            <person name="Smith T.F."/>
            <person name="Spieth J."/>
            <person name="Stage D.E."/>
            <person name="Stark A."/>
            <person name="Stephan W."/>
            <person name="Strausberg R.L."/>
            <person name="Strempel S."/>
            <person name="Sturgill D."/>
            <person name="Sutton G."/>
            <person name="Sutton G.G."/>
            <person name="Tao W."/>
            <person name="Teichmann S."/>
            <person name="Tobari Y.N."/>
            <person name="Tomimura Y."/>
            <person name="Tsolas J.M."/>
            <person name="Valente V.L."/>
            <person name="Venter E."/>
            <person name="Venter J.C."/>
            <person name="Vicario S."/>
            <person name="Vieira F.G."/>
            <person name="Vilella A.J."/>
            <person name="Villasante A."/>
            <person name="Walenz B."/>
            <person name="Wang J."/>
            <person name="Wasserman M."/>
            <person name="Watts T."/>
            <person name="Wilson D."/>
            <person name="Wilson R.K."/>
            <person name="Wing R.A."/>
            <person name="Wolfner M.F."/>
            <person name="Wong A."/>
            <person name="Wong G.K."/>
            <person name="Wu C.I."/>
            <person name="Wu G."/>
            <person name="Yamamoto D."/>
            <person name="Yang H.P."/>
            <person name="Yang S.P."/>
            <person name="Yorke J.A."/>
            <person name="Yoshida K."/>
            <person name="Zdobnov E."/>
            <person name="Zhang P."/>
            <person name="Zhang Y."/>
            <person name="Zimin A.V."/>
            <person name="Baldwin J."/>
            <person name="Abdouelleil A."/>
            <person name="Abdulkadir J."/>
            <person name="Abebe A."/>
            <person name="Abera B."/>
            <person name="Abreu J."/>
            <person name="Acer S.C."/>
            <person name="Aftuck L."/>
            <person name="Alexander A."/>
            <person name="An P."/>
            <person name="Anderson E."/>
            <person name="Anderson S."/>
            <person name="Arachi H."/>
            <person name="Azer M."/>
            <person name="Bachantsang P."/>
            <person name="Barry A."/>
            <person name="Bayul T."/>
            <person name="Berlin A."/>
            <person name="Bessette D."/>
            <person name="Bloom T."/>
            <person name="Blye J."/>
            <person name="Boguslavskiy L."/>
            <person name="Bonnet C."/>
            <person name="Boukhgalter B."/>
            <person name="Bourzgui I."/>
            <person name="Brown A."/>
            <person name="Cahill P."/>
            <person name="Channer S."/>
            <person name="Cheshatsang Y."/>
            <person name="Chuda L."/>
            <person name="Citroen M."/>
            <person name="Collymore A."/>
            <person name="Cooke P."/>
            <person name="Costello M."/>
            <person name="D'Aco K."/>
            <person name="Daza R."/>
            <person name="De Haan G."/>
            <person name="DeGray S."/>
            <person name="DeMaso C."/>
            <person name="Dhargay N."/>
            <person name="Dooley K."/>
            <person name="Dooley E."/>
            <person name="Doricent M."/>
            <person name="Dorje P."/>
            <person name="Dorjee K."/>
            <person name="Dupes A."/>
            <person name="Elong R."/>
            <person name="Falk J."/>
            <person name="Farina A."/>
            <person name="Faro S."/>
            <person name="Ferguson D."/>
            <person name="Fisher S."/>
            <person name="Foley C.D."/>
            <person name="Franke A."/>
            <person name="Friedrich D."/>
            <person name="Gadbois L."/>
            <person name="Gearin G."/>
            <person name="Gearin C.R."/>
            <person name="Giannoukos G."/>
            <person name="Goode T."/>
            <person name="Graham J."/>
            <person name="Grandbois E."/>
            <person name="Grewal S."/>
            <person name="Gyaltsen K."/>
            <person name="Hafez N."/>
            <person name="Hagos B."/>
            <person name="Hall J."/>
            <person name="Henson C."/>
            <person name="Hollinger A."/>
            <person name="Honan T."/>
            <person name="Huard M.D."/>
            <person name="Hughes L."/>
            <person name="Hurhula B."/>
            <person name="Husby M.E."/>
            <person name="Kamat A."/>
            <person name="Kanga B."/>
            <person name="Kashin S."/>
            <person name="Khazanovich D."/>
            <person name="Kisner P."/>
            <person name="Lance K."/>
            <person name="Lara M."/>
            <person name="Lee W."/>
            <person name="Lennon N."/>
            <person name="Letendre F."/>
            <person name="LeVine R."/>
            <person name="Lipovsky A."/>
            <person name="Liu X."/>
            <person name="Liu J."/>
            <person name="Liu S."/>
            <person name="Lokyitsang T."/>
            <person name="Lokyitsang Y."/>
            <person name="Lubonja R."/>
            <person name="Lui A."/>
            <person name="MacDonald P."/>
            <person name="Magnisalis V."/>
            <person name="Maru K."/>
            <person name="Matthews C."/>
            <person name="McCusker W."/>
            <person name="McDonough S."/>
            <person name="Mehta T."/>
            <person name="Meldrim J."/>
            <person name="Meneus L."/>
            <person name="Mihai O."/>
            <person name="Mihalev A."/>
            <person name="Mihova T."/>
            <person name="Mittelman R."/>
            <person name="Mlenga V."/>
            <person name="Montmayeur A."/>
            <person name="Mulrain L."/>
            <person name="Navidi A."/>
            <person name="Naylor J."/>
            <person name="Negash T."/>
            <person name="Nguyen T."/>
            <person name="Nguyen N."/>
            <person name="Nicol R."/>
            <person name="Norbu C."/>
            <person name="Norbu N."/>
            <person name="Novod N."/>
            <person name="O'Neill B."/>
            <person name="Osman S."/>
            <person name="Markiewicz E."/>
            <person name="Oyono O.L."/>
            <person name="Patti C."/>
            <person name="Phunkhang P."/>
            <person name="Pierre F."/>
            <person name="Priest M."/>
            <person name="Raghuraman S."/>
            <person name="Rege F."/>
            <person name="Reyes R."/>
            <person name="Rise C."/>
            <person name="Rogov P."/>
            <person name="Ross K."/>
            <person name="Ryan E."/>
            <person name="Settipalli S."/>
            <person name="Shea T."/>
            <person name="Sherpa N."/>
            <person name="Shi L."/>
            <person name="Shih D."/>
            <person name="Sparrow T."/>
            <person name="Spaulding J."/>
            <person name="Stalker J."/>
            <person name="Stange-Thomann N."/>
            <person name="Stavropoulos S."/>
            <person name="Stone C."/>
            <person name="Strader C."/>
            <person name="Tesfaye S."/>
            <person name="Thomson T."/>
            <person name="Thoulutsang Y."/>
            <person name="Thoulutsang D."/>
            <person name="Topham K."/>
            <person name="Topping I."/>
            <person name="Tsamla T."/>
            <person name="Vassiliev H."/>
            <person name="Vo A."/>
            <person name="Wangchuk T."/>
            <person name="Wangdi T."/>
            <person name="Weiand M."/>
            <person name="Wilkinson J."/>
            <person name="Wilson A."/>
            <person name="Yadav S."/>
            <person name="Young G."/>
            <person name="Yu Q."/>
            <person name="Zembek L."/>
            <person name="Zhong D."/>
            <person name="Zimmer A."/>
            <person name="Zwirko Z."/>
            <person name="Jaffe D.B."/>
            <person name="Alvarez P."/>
            <person name="Brockman W."/>
            <person name="Butler J."/>
            <person name="Chin C."/>
            <person name="Gnerre S."/>
            <person name="Grabherr M."/>
            <person name="Kleber M."/>
            <person name="Mauceli E."/>
            <person name="MacCallum I."/>
        </authorList>
    </citation>
    <scope>NUCLEOTIDE SEQUENCE [LARGE SCALE GENOMIC DNA]</scope>
    <source>
        <strain evidence="7">Tucson 15287-2541.00</strain>
    </source>
</reference>
<organism evidence="7">
    <name type="scientific">Drosophila grimshawi</name>
    <name type="common">Hawaiian fruit fly</name>
    <name type="synonym">Idiomyia grimshawi</name>
    <dbReference type="NCBI Taxonomy" id="7222"/>
    <lineage>
        <taxon>Eukaryota</taxon>
        <taxon>Metazoa</taxon>
        <taxon>Ecdysozoa</taxon>
        <taxon>Arthropoda</taxon>
        <taxon>Hexapoda</taxon>
        <taxon>Insecta</taxon>
        <taxon>Pterygota</taxon>
        <taxon>Neoptera</taxon>
        <taxon>Endopterygota</taxon>
        <taxon>Diptera</taxon>
        <taxon>Brachycera</taxon>
        <taxon>Muscomorpha</taxon>
        <taxon>Ephydroidea</taxon>
        <taxon>Drosophilidae</taxon>
        <taxon>Drosophila</taxon>
        <taxon>Hawaiian Drosophila</taxon>
    </lineage>
</organism>
<evidence type="ECO:0000313" key="6">
    <source>
        <dbReference type="EMBL" id="EDV98813.1"/>
    </source>
</evidence>
<evidence type="ECO:0000259" key="5">
    <source>
        <dbReference type="PROSITE" id="PS50089"/>
    </source>
</evidence>
<evidence type="ECO:0000256" key="1">
    <source>
        <dbReference type="ARBA" id="ARBA00022771"/>
    </source>
</evidence>
<dbReference type="GO" id="GO:0016567">
    <property type="term" value="P:protein ubiquitination"/>
    <property type="evidence" value="ECO:0007669"/>
    <property type="project" value="InterPro"/>
</dbReference>
<dbReference type="GO" id="GO:0036297">
    <property type="term" value="P:interstrand cross-link repair"/>
    <property type="evidence" value="ECO:0007669"/>
    <property type="project" value="InterPro"/>
</dbReference>
<dbReference type="InterPro" id="IPR001841">
    <property type="entry name" value="Znf_RING"/>
</dbReference>
<feature type="domain" description="RING-type" evidence="5">
    <location>
        <begin position="100"/>
        <end position="143"/>
    </location>
</feature>
<dbReference type="InterPro" id="IPR037381">
    <property type="entry name" value="RFWD3"/>
</dbReference>
<dbReference type="GO" id="GO:0005634">
    <property type="term" value="C:nucleus"/>
    <property type="evidence" value="ECO:0007669"/>
    <property type="project" value="InterPro"/>
</dbReference>
<keyword evidence="1 3" id="KW-0863">Zinc-finger</keyword>
<evidence type="ECO:0000256" key="4">
    <source>
        <dbReference type="SAM" id="Coils"/>
    </source>
</evidence>
<dbReference type="SUPFAM" id="SSF57850">
    <property type="entry name" value="RING/U-box"/>
    <property type="match status" value="1"/>
</dbReference>
<dbReference type="GO" id="GO:0008270">
    <property type="term" value="F:zinc ion binding"/>
    <property type="evidence" value="ECO:0007669"/>
    <property type="project" value="UniProtKB-KW"/>
</dbReference>
<dbReference type="InParanoid" id="B4JPI3"/>
<proteinExistence type="predicted"/>
<dbReference type="Proteomes" id="UP000001070">
    <property type="component" value="Unassembled WGS sequence"/>
</dbReference>
<dbReference type="AlphaFoldDB" id="B4JPI3"/>
<accession>B4JPI3</accession>
<dbReference type="Pfam" id="PF13639">
    <property type="entry name" value="zf-RING_2"/>
    <property type="match status" value="1"/>
</dbReference>
<dbReference type="HOGENOM" id="CLU_1671141_0_0_1"/>
<dbReference type="EMBL" id="CH916372">
    <property type="protein sequence ID" value="EDV98813.1"/>
    <property type="molecule type" value="Genomic_DNA"/>
</dbReference>
<evidence type="ECO:0000256" key="2">
    <source>
        <dbReference type="ARBA" id="ARBA00022833"/>
    </source>
</evidence>
<sequence length="158" mass="17764">MALKAEVEALLEERNRLMEGKTTITGSAEVDTTKIFETVMNDCKTVVNTLTAIVNSMTATEGLEQAISTLADKLEETLNQNIELENINRKLHDDQNRTTCVVCFSETTEIGDHSIVSLPCGHLFGKNCITQWLREQQLCPKCRQECRVGQVRQLCFDI</sequence>
<dbReference type="PANTHER" id="PTHR16047:SF7">
    <property type="entry name" value="E3 UBIQUITIN-PROTEIN LIGASE RFWD3"/>
    <property type="match status" value="1"/>
</dbReference>
<feature type="coiled-coil region" evidence="4">
    <location>
        <begin position="60"/>
        <end position="94"/>
    </location>
</feature>
<name>B4JPI3_DROGR</name>
<dbReference type="PROSITE" id="PS50089">
    <property type="entry name" value="ZF_RING_2"/>
    <property type="match status" value="1"/>
</dbReference>
<keyword evidence="4" id="KW-0175">Coiled coil</keyword>
<dbReference type="STRING" id="7222.B4JPI3"/>
<keyword evidence="7" id="KW-1185">Reference proteome</keyword>
<dbReference type="OrthoDB" id="5600418at2759"/>
<dbReference type="PhylomeDB" id="B4JPI3"/>
<evidence type="ECO:0000256" key="3">
    <source>
        <dbReference type="PROSITE-ProRule" id="PRU00175"/>
    </source>
</evidence>
<dbReference type="PANTHER" id="PTHR16047">
    <property type="entry name" value="RFWD3 PROTEIN"/>
    <property type="match status" value="1"/>
</dbReference>
<dbReference type="KEGG" id="dgr:6566811"/>
<keyword evidence="2" id="KW-0862">Zinc</keyword>
<dbReference type="SMART" id="SM00184">
    <property type="entry name" value="RING"/>
    <property type="match status" value="1"/>
</dbReference>
<dbReference type="GO" id="GO:0004842">
    <property type="term" value="F:ubiquitin-protein transferase activity"/>
    <property type="evidence" value="ECO:0007669"/>
    <property type="project" value="InterPro"/>
</dbReference>
<keyword evidence="1 3" id="KW-0479">Metal-binding</keyword>
<gene>
    <name evidence="6" type="primary">Dgri\GH13524</name>
    <name evidence="6" type="ORF">Dgri_GH13524</name>
</gene>
<protein>
    <submittedName>
        <fullName evidence="6">GH13524</fullName>
    </submittedName>
</protein>
<evidence type="ECO:0000313" key="7">
    <source>
        <dbReference type="Proteomes" id="UP000001070"/>
    </source>
</evidence>
<dbReference type="InterPro" id="IPR013083">
    <property type="entry name" value="Znf_RING/FYVE/PHD"/>
</dbReference>
<dbReference type="Gene3D" id="3.30.40.10">
    <property type="entry name" value="Zinc/RING finger domain, C3HC4 (zinc finger)"/>
    <property type="match status" value="1"/>
</dbReference>
<dbReference type="eggNOG" id="KOG1645">
    <property type="taxonomic scope" value="Eukaryota"/>
</dbReference>